<sequence>FSSCLFPKSLLGGRSLFASRLASKFQSLSPSSVASGRPMLASVSIKCFSDQAWAATADLSTSPFFTFLRLMDLGSSPNIITKV</sequence>
<protein>
    <submittedName>
        <fullName evidence="1">Uncharacterized protein</fullName>
    </submittedName>
</protein>
<dbReference type="Proteomes" id="UP001233999">
    <property type="component" value="Unassembled WGS sequence"/>
</dbReference>
<dbReference type="EMBL" id="JASPKZ010000045">
    <property type="protein sequence ID" value="KAJ9600821.1"/>
    <property type="molecule type" value="Genomic_DNA"/>
</dbReference>
<evidence type="ECO:0000313" key="2">
    <source>
        <dbReference type="Proteomes" id="UP001233999"/>
    </source>
</evidence>
<keyword evidence="2" id="KW-1185">Reference proteome</keyword>
<dbReference type="AlphaFoldDB" id="A0AAD8ESM4"/>
<feature type="non-terminal residue" evidence="1">
    <location>
        <position position="1"/>
    </location>
</feature>
<organism evidence="1 2">
    <name type="scientific">Diploptera punctata</name>
    <name type="common">Pacific beetle cockroach</name>
    <dbReference type="NCBI Taxonomy" id="6984"/>
    <lineage>
        <taxon>Eukaryota</taxon>
        <taxon>Metazoa</taxon>
        <taxon>Ecdysozoa</taxon>
        <taxon>Arthropoda</taxon>
        <taxon>Hexapoda</taxon>
        <taxon>Insecta</taxon>
        <taxon>Pterygota</taxon>
        <taxon>Neoptera</taxon>
        <taxon>Polyneoptera</taxon>
        <taxon>Dictyoptera</taxon>
        <taxon>Blattodea</taxon>
        <taxon>Blaberoidea</taxon>
        <taxon>Blaberidae</taxon>
        <taxon>Diplopterinae</taxon>
        <taxon>Diploptera</taxon>
    </lineage>
</organism>
<name>A0AAD8ESM4_DIPPU</name>
<reference evidence="1" key="1">
    <citation type="journal article" date="2023" name="IScience">
        <title>Live-bearing cockroach genome reveals convergent evolutionary mechanisms linked to viviparity in insects and beyond.</title>
        <authorList>
            <person name="Fouks B."/>
            <person name="Harrison M.C."/>
            <person name="Mikhailova A.A."/>
            <person name="Marchal E."/>
            <person name="English S."/>
            <person name="Carruthers M."/>
            <person name="Jennings E.C."/>
            <person name="Chiamaka E.L."/>
            <person name="Frigard R.A."/>
            <person name="Pippel M."/>
            <person name="Attardo G.M."/>
            <person name="Benoit J.B."/>
            <person name="Bornberg-Bauer E."/>
            <person name="Tobe S.S."/>
        </authorList>
    </citation>
    <scope>NUCLEOTIDE SEQUENCE</scope>
    <source>
        <strain evidence="1">Stay&amp;Tobe</strain>
    </source>
</reference>
<proteinExistence type="predicted"/>
<reference evidence="1" key="2">
    <citation type="submission" date="2023-05" db="EMBL/GenBank/DDBJ databases">
        <authorList>
            <person name="Fouks B."/>
        </authorList>
    </citation>
    <scope>NUCLEOTIDE SEQUENCE</scope>
    <source>
        <strain evidence="1">Stay&amp;Tobe</strain>
        <tissue evidence="1">Testes</tissue>
    </source>
</reference>
<comment type="caution">
    <text evidence="1">The sequence shown here is derived from an EMBL/GenBank/DDBJ whole genome shotgun (WGS) entry which is preliminary data.</text>
</comment>
<gene>
    <name evidence="1" type="ORF">L9F63_001033</name>
</gene>
<accession>A0AAD8ESM4</accession>
<feature type="non-terminal residue" evidence="1">
    <location>
        <position position="83"/>
    </location>
</feature>
<evidence type="ECO:0000313" key="1">
    <source>
        <dbReference type="EMBL" id="KAJ9600821.1"/>
    </source>
</evidence>